<feature type="compositionally biased region" description="Basic and acidic residues" evidence="6">
    <location>
        <begin position="210"/>
        <end position="222"/>
    </location>
</feature>
<dbReference type="Pfam" id="PF01386">
    <property type="entry name" value="Ribosomal_L25p"/>
    <property type="match status" value="1"/>
</dbReference>
<feature type="domain" description="Large ribosomal subunit protein bL25 beta" evidence="8">
    <location>
        <begin position="100"/>
        <end position="178"/>
    </location>
</feature>
<dbReference type="InterPro" id="IPR020057">
    <property type="entry name" value="Ribosomal_bL25_b-dom"/>
</dbReference>
<keyword evidence="10" id="KW-1185">Reference proteome</keyword>
<dbReference type="RefSeq" id="WP_203365869.1">
    <property type="nucleotide sequence ID" value="NZ_WSFT01000024.1"/>
</dbReference>
<feature type="region of interest" description="Disordered" evidence="6">
    <location>
        <begin position="185"/>
        <end position="222"/>
    </location>
</feature>
<protein>
    <recommendedName>
        <fullName evidence="5">Large ribosomal subunit protein bL25</fullName>
    </recommendedName>
    <alternativeName>
        <fullName evidence="5">General stress protein CTC</fullName>
    </alternativeName>
</protein>
<dbReference type="Gene3D" id="2.170.120.20">
    <property type="entry name" value="Ribosomal protein L25, beta domain"/>
    <property type="match status" value="1"/>
</dbReference>
<keyword evidence="3 5" id="KW-0689">Ribosomal protein</keyword>
<accession>A0A942UUW8</accession>
<dbReference type="InterPro" id="IPR037121">
    <property type="entry name" value="Ribosomal_bL25_C"/>
</dbReference>
<keyword evidence="4 5" id="KW-0687">Ribonucleoprotein</keyword>
<dbReference type="InterPro" id="IPR001021">
    <property type="entry name" value="Ribosomal_bL25_long"/>
</dbReference>
<dbReference type="PANTHER" id="PTHR33284:SF1">
    <property type="entry name" value="RIBOSOMAL PROTEIN L25_GLN-TRNA SYNTHETASE, ANTI-CODON-BINDING DOMAIN-CONTAINING PROTEIN"/>
    <property type="match status" value="1"/>
</dbReference>
<organism evidence="9 10">
    <name type="scientific">Anaeromonas frigoriresistens</name>
    <dbReference type="NCBI Taxonomy" id="2683708"/>
    <lineage>
        <taxon>Bacteria</taxon>
        <taxon>Bacillati</taxon>
        <taxon>Bacillota</taxon>
        <taxon>Tissierellia</taxon>
        <taxon>Tissierellales</taxon>
        <taxon>Thermohalobacteraceae</taxon>
        <taxon>Anaeromonas</taxon>
    </lineage>
</organism>
<dbReference type="PANTHER" id="PTHR33284">
    <property type="entry name" value="RIBOSOMAL PROTEIN L25/GLN-TRNA SYNTHETASE, ANTI-CODON-BINDING DOMAIN-CONTAINING PROTEIN"/>
    <property type="match status" value="1"/>
</dbReference>
<dbReference type="HAMAP" id="MF_01334">
    <property type="entry name" value="Ribosomal_bL25_CTC"/>
    <property type="match status" value="1"/>
</dbReference>
<dbReference type="InterPro" id="IPR020930">
    <property type="entry name" value="Ribosomal_uL5_bac-type"/>
</dbReference>
<dbReference type="InterPro" id="IPR011035">
    <property type="entry name" value="Ribosomal_bL25/Gln-tRNA_synth"/>
</dbReference>
<comment type="function">
    <text evidence="5">This is one of the proteins that binds to the 5S RNA in the ribosome where it forms part of the central protuberance.</text>
</comment>
<comment type="similarity">
    <text evidence="5">Belongs to the bacterial ribosomal protein bL25 family. CTC subfamily.</text>
</comment>
<evidence type="ECO:0000256" key="3">
    <source>
        <dbReference type="ARBA" id="ARBA00022980"/>
    </source>
</evidence>
<evidence type="ECO:0000256" key="1">
    <source>
        <dbReference type="ARBA" id="ARBA00022730"/>
    </source>
</evidence>
<evidence type="ECO:0000259" key="8">
    <source>
        <dbReference type="Pfam" id="PF14693"/>
    </source>
</evidence>
<dbReference type="EMBL" id="WSFT01000024">
    <property type="protein sequence ID" value="MBS4537940.1"/>
    <property type="molecule type" value="Genomic_DNA"/>
</dbReference>
<keyword evidence="1 5" id="KW-0699">rRNA-binding</keyword>
<feature type="domain" description="Large ribosomal subunit protein bL25 L25" evidence="7">
    <location>
        <begin position="7"/>
        <end position="92"/>
    </location>
</feature>
<evidence type="ECO:0000256" key="6">
    <source>
        <dbReference type="SAM" id="MobiDB-lite"/>
    </source>
</evidence>
<evidence type="ECO:0000313" key="10">
    <source>
        <dbReference type="Proteomes" id="UP000724672"/>
    </source>
</evidence>
<keyword evidence="2 5" id="KW-0694">RNA-binding</keyword>
<dbReference type="NCBIfam" id="TIGR00731">
    <property type="entry name" value="bL25_bact_ctc"/>
    <property type="match status" value="1"/>
</dbReference>
<proteinExistence type="inferred from homology"/>
<dbReference type="Proteomes" id="UP000724672">
    <property type="component" value="Unassembled WGS sequence"/>
</dbReference>
<dbReference type="GO" id="GO:0022625">
    <property type="term" value="C:cytosolic large ribosomal subunit"/>
    <property type="evidence" value="ECO:0007669"/>
    <property type="project" value="TreeGrafter"/>
</dbReference>
<dbReference type="InterPro" id="IPR020056">
    <property type="entry name" value="Rbsml_bL25/Gln-tRNA_synth_N"/>
</dbReference>
<sequence>MRNVSLTSSVRNEVGTNASHRVRRSGNVPGIIYGHNFTNYPLVFDYGTLNKFIRDNGENAMVNVLINNTPHTAMIKEVQRDIISGEITHIDLQQVNISEKIHTSIPILLSGKDKIDDGVLQQQVMKLDVECYPTDVPKNISIDISKLALGDTFRVSDVEMGEEIAVLNDMEEIIALVSGVDDHRLDEDEEVLDPQPNEPVPEVRDEGEEDKAHPSGEEKIVL</sequence>
<dbReference type="SUPFAM" id="SSF50715">
    <property type="entry name" value="Ribosomal protein L25-like"/>
    <property type="match status" value="1"/>
</dbReference>
<evidence type="ECO:0000256" key="4">
    <source>
        <dbReference type="ARBA" id="ARBA00023274"/>
    </source>
</evidence>
<comment type="caution">
    <text evidence="9">The sequence shown here is derived from an EMBL/GenBank/DDBJ whole genome shotgun (WGS) entry which is preliminary data.</text>
</comment>
<dbReference type="AlphaFoldDB" id="A0A942UUW8"/>
<evidence type="ECO:0000256" key="5">
    <source>
        <dbReference type="HAMAP-Rule" id="MF_01334"/>
    </source>
</evidence>
<dbReference type="Gene3D" id="2.40.240.10">
    <property type="entry name" value="Ribosomal Protein L25, Chain P"/>
    <property type="match status" value="1"/>
</dbReference>
<evidence type="ECO:0000313" key="9">
    <source>
        <dbReference type="EMBL" id="MBS4537940.1"/>
    </source>
</evidence>
<dbReference type="GO" id="GO:0006412">
    <property type="term" value="P:translation"/>
    <property type="evidence" value="ECO:0007669"/>
    <property type="project" value="UniProtKB-UniRule"/>
</dbReference>
<dbReference type="InterPro" id="IPR029751">
    <property type="entry name" value="Ribosomal_L25_dom"/>
</dbReference>
<dbReference type="GO" id="GO:0003735">
    <property type="term" value="F:structural constituent of ribosome"/>
    <property type="evidence" value="ECO:0007669"/>
    <property type="project" value="InterPro"/>
</dbReference>
<dbReference type="Pfam" id="PF14693">
    <property type="entry name" value="Ribosomal_TL5_C"/>
    <property type="match status" value="1"/>
</dbReference>
<reference evidence="9" key="1">
    <citation type="submission" date="2019-12" db="EMBL/GenBank/DDBJ databases">
        <title>Clostridiaceae gen. nov. sp. nov., isolated from sediment in Xinjiang, China.</title>
        <authorList>
            <person name="Zhang R."/>
        </authorList>
    </citation>
    <scope>NUCLEOTIDE SEQUENCE</scope>
    <source>
        <strain evidence="9">D2Q-11</strain>
    </source>
</reference>
<evidence type="ECO:0000256" key="2">
    <source>
        <dbReference type="ARBA" id="ARBA00022884"/>
    </source>
</evidence>
<name>A0A942UUW8_9FIRM</name>
<comment type="subunit">
    <text evidence="5">Part of the 50S ribosomal subunit; part of the 5S rRNA/L5/L18/L25 subcomplex. Contacts the 5S rRNA. Binds to the 5S rRNA independently of L5 and L18.</text>
</comment>
<gene>
    <name evidence="5" type="primary">rplY</name>
    <name evidence="5" type="synonym">ctc</name>
    <name evidence="9" type="ORF">GOQ27_05670</name>
</gene>
<dbReference type="GO" id="GO:0008097">
    <property type="term" value="F:5S rRNA binding"/>
    <property type="evidence" value="ECO:0007669"/>
    <property type="project" value="InterPro"/>
</dbReference>
<evidence type="ECO:0000259" key="7">
    <source>
        <dbReference type="Pfam" id="PF01386"/>
    </source>
</evidence>
<dbReference type="CDD" id="cd00495">
    <property type="entry name" value="Ribosomal_L25_TL5_CTC"/>
    <property type="match status" value="1"/>
</dbReference>